<evidence type="ECO:0000313" key="2">
    <source>
        <dbReference type="Proteomes" id="UP000033818"/>
    </source>
</evidence>
<accession>A0A0G1Q1V3</accession>
<evidence type="ECO:0000313" key="1">
    <source>
        <dbReference type="EMBL" id="KKU38994.1"/>
    </source>
</evidence>
<comment type="caution">
    <text evidence="1">The sequence shown here is derived from an EMBL/GenBank/DDBJ whole genome shotgun (WGS) entry which is preliminary data.</text>
</comment>
<gene>
    <name evidence="1" type="ORF">UX53_C0018G0015</name>
</gene>
<dbReference type="EMBL" id="LCMO01000018">
    <property type="protein sequence ID" value="KKU38994.1"/>
    <property type="molecule type" value="Genomic_DNA"/>
</dbReference>
<protein>
    <submittedName>
        <fullName evidence="1">Uncharacterized protein</fullName>
    </submittedName>
</protein>
<proteinExistence type="predicted"/>
<organism evidence="1 2">
    <name type="scientific">Candidatus Azambacteria bacterium GW2011_GWB2_46_37</name>
    <dbReference type="NCBI Taxonomy" id="1618618"/>
    <lineage>
        <taxon>Bacteria</taxon>
        <taxon>Candidatus Azamiibacteriota</taxon>
    </lineage>
</organism>
<name>A0A0G1Q1V3_9BACT</name>
<dbReference type="AlphaFoldDB" id="A0A0G1Q1V3"/>
<reference evidence="1 2" key="1">
    <citation type="journal article" date="2015" name="Nature">
        <title>rRNA introns, odd ribosomes, and small enigmatic genomes across a large radiation of phyla.</title>
        <authorList>
            <person name="Brown C.T."/>
            <person name="Hug L.A."/>
            <person name="Thomas B.C."/>
            <person name="Sharon I."/>
            <person name="Castelle C.J."/>
            <person name="Singh A."/>
            <person name="Wilkins M.J."/>
            <person name="Williams K.H."/>
            <person name="Banfield J.F."/>
        </authorList>
    </citation>
    <scope>NUCLEOTIDE SEQUENCE [LARGE SCALE GENOMIC DNA]</scope>
</reference>
<sequence>MVADSLSQRQRRVFFSLHHKNFFQRLSRLHYEIKQTVLVRVRRVSAYRPNLRSDRHRLVKNFYLFGFFQNPAAKGPGNLIADY</sequence>
<dbReference type="Proteomes" id="UP000033818">
    <property type="component" value="Unassembled WGS sequence"/>
</dbReference>